<dbReference type="PROSITE" id="PS51007">
    <property type="entry name" value="CYTC"/>
    <property type="match status" value="1"/>
</dbReference>
<keyword evidence="1 4" id="KW-0349">Heme</keyword>
<dbReference type="SUPFAM" id="SSF46626">
    <property type="entry name" value="Cytochrome c"/>
    <property type="match status" value="1"/>
</dbReference>
<evidence type="ECO:0000256" key="3">
    <source>
        <dbReference type="ARBA" id="ARBA00023004"/>
    </source>
</evidence>
<reference evidence="8" key="1">
    <citation type="submission" date="2017-02" db="EMBL/GenBank/DDBJ databases">
        <authorList>
            <person name="Varghese N."/>
            <person name="Submissions S."/>
        </authorList>
    </citation>
    <scope>NUCLEOTIDE SEQUENCE [LARGE SCALE GENOMIC DNA]</scope>
    <source>
        <strain evidence="8">DSM 22385</strain>
    </source>
</reference>
<dbReference type="Proteomes" id="UP000189981">
    <property type="component" value="Unassembled WGS sequence"/>
</dbReference>
<dbReference type="OrthoDB" id="9811395at2"/>
<evidence type="ECO:0000313" key="8">
    <source>
        <dbReference type="Proteomes" id="UP000189981"/>
    </source>
</evidence>
<dbReference type="PANTHER" id="PTHR40394">
    <property type="entry name" value="LIPOPROTEIN-RELATED"/>
    <property type="match status" value="1"/>
</dbReference>
<sequence length="155" mass="17009">MKKIRFYSVLVLCCAGAFILSSSTNYTSKVVSDLNNSAISADTVVQEPFVAPAWADTIKNPIGSSPEVIAKGEEIYNLYCFACHGETGYGDGAAGGAMGVKPANFHDPKFSKQKDGTIFWKLTNGKGNMPPFKEILKEEQRWQLIAYLKEFGKQK</sequence>
<dbReference type="Gene3D" id="1.10.760.10">
    <property type="entry name" value="Cytochrome c-like domain"/>
    <property type="match status" value="1"/>
</dbReference>
<proteinExistence type="predicted"/>
<dbReference type="GO" id="GO:0020037">
    <property type="term" value="F:heme binding"/>
    <property type="evidence" value="ECO:0007669"/>
    <property type="project" value="InterPro"/>
</dbReference>
<dbReference type="Pfam" id="PF13442">
    <property type="entry name" value="Cytochrome_CBB3"/>
    <property type="match status" value="1"/>
</dbReference>
<dbReference type="STRING" id="572036.SAMN05661099_0569"/>
<dbReference type="AlphaFoldDB" id="A0A1T5ACF8"/>
<evidence type="ECO:0000313" key="7">
    <source>
        <dbReference type="EMBL" id="SKB32610.1"/>
    </source>
</evidence>
<dbReference type="GO" id="GO:0009055">
    <property type="term" value="F:electron transfer activity"/>
    <property type="evidence" value="ECO:0007669"/>
    <property type="project" value="InterPro"/>
</dbReference>
<dbReference type="GO" id="GO:0046872">
    <property type="term" value="F:metal ion binding"/>
    <property type="evidence" value="ECO:0007669"/>
    <property type="project" value="UniProtKB-KW"/>
</dbReference>
<feature type="domain" description="Cytochrome c" evidence="6">
    <location>
        <begin position="67"/>
        <end position="152"/>
    </location>
</feature>
<evidence type="ECO:0000256" key="4">
    <source>
        <dbReference type="PROSITE-ProRule" id="PRU00433"/>
    </source>
</evidence>
<evidence type="ECO:0000256" key="2">
    <source>
        <dbReference type="ARBA" id="ARBA00022723"/>
    </source>
</evidence>
<dbReference type="EMBL" id="FUYR01000001">
    <property type="protein sequence ID" value="SKB32610.1"/>
    <property type="molecule type" value="Genomic_DNA"/>
</dbReference>
<evidence type="ECO:0000256" key="1">
    <source>
        <dbReference type="ARBA" id="ARBA00022617"/>
    </source>
</evidence>
<name>A0A1T5ACF8_9SPHI</name>
<evidence type="ECO:0000259" key="6">
    <source>
        <dbReference type="PROSITE" id="PS51007"/>
    </source>
</evidence>
<protein>
    <submittedName>
        <fullName evidence="7">Cytochrome c, mono-and diheme variants</fullName>
    </submittedName>
</protein>
<accession>A0A1T5ACF8</accession>
<feature type="signal peptide" evidence="5">
    <location>
        <begin position="1"/>
        <end position="22"/>
    </location>
</feature>
<keyword evidence="3 4" id="KW-0408">Iron</keyword>
<evidence type="ECO:0000256" key="5">
    <source>
        <dbReference type="SAM" id="SignalP"/>
    </source>
</evidence>
<feature type="chain" id="PRO_5012256335" evidence="5">
    <location>
        <begin position="23"/>
        <end position="155"/>
    </location>
</feature>
<organism evidence="7 8">
    <name type="scientific">Daejeonella lutea</name>
    <dbReference type="NCBI Taxonomy" id="572036"/>
    <lineage>
        <taxon>Bacteria</taxon>
        <taxon>Pseudomonadati</taxon>
        <taxon>Bacteroidota</taxon>
        <taxon>Sphingobacteriia</taxon>
        <taxon>Sphingobacteriales</taxon>
        <taxon>Sphingobacteriaceae</taxon>
        <taxon>Daejeonella</taxon>
    </lineage>
</organism>
<dbReference type="InterPro" id="IPR009056">
    <property type="entry name" value="Cyt_c-like_dom"/>
</dbReference>
<dbReference type="RefSeq" id="WP_079701135.1">
    <property type="nucleotide sequence ID" value="NZ_FUYR01000001.1"/>
</dbReference>
<dbReference type="InterPro" id="IPR036909">
    <property type="entry name" value="Cyt_c-like_dom_sf"/>
</dbReference>
<keyword evidence="8" id="KW-1185">Reference proteome</keyword>
<keyword evidence="2 4" id="KW-0479">Metal-binding</keyword>
<dbReference type="PANTHER" id="PTHR40394:SF2">
    <property type="entry name" value="QUINOL:CYTOCHROME C OXIDOREDUCTASE MEMBRANE PROTEIN"/>
    <property type="match status" value="1"/>
</dbReference>
<keyword evidence="5" id="KW-0732">Signal</keyword>
<gene>
    <name evidence="7" type="ORF">SAMN05661099_0569</name>
</gene>